<dbReference type="Pfam" id="PF26341">
    <property type="entry name" value="AAA_SelU"/>
    <property type="match status" value="1"/>
</dbReference>
<dbReference type="InterPro" id="IPR001763">
    <property type="entry name" value="Rhodanese-like_dom"/>
</dbReference>
<keyword evidence="1" id="KW-0711">Selenium</keyword>
<dbReference type="InterPro" id="IPR058840">
    <property type="entry name" value="AAA_SelU"/>
</dbReference>
<accession>A0A381X2P2</accession>
<dbReference type="PROSITE" id="PS50206">
    <property type="entry name" value="RHODANESE_3"/>
    <property type="match status" value="1"/>
</dbReference>
<dbReference type="NCBIfam" id="TIGR03167">
    <property type="entry name" value="tRNA_sel_U_synt"/>
    <property type="match status" value="1"/>
</dbReference>
<dbReference type="PANTHER" id="PTHR30401:SF0">
    <property type="entry name" value="TRNA 2-SELENOURIDINE SYNTHASE"/>
    <property type="match status" value="1"/>
</dbReference>
<dbReference type="SUPFAM" id="SSF52821">
    <property type="entry name" value="Rhodanese/Cell cycle control phosphatase"/>
    <property type="match status" value="1"/>
</dbReference>
<dbReference type="NCBIfam" id="NF008750">
    <property type="entry name" value="PRK11784.1-2"/>
    <property type="match status" value="1"/>
</dbReference>
<dbReference type="Gene3D" id="3.40.50.300">
    <property type="entry name" value="P-loop containing nucleotide triphosphate hydrolases"/>
    <property type="match status" value="1"/>
</dbReference>
<dbReference type="PANTHER" id="PTHR30401">
    <property type="entry name" value="TRNA 2-SELENOURIDINE SYNTHASE"/>
    <property type="match status" value="1"/>
</dbReference>
<sequence>MTVHLELLKNKTPFIDLRSPIEFAKGTFPQSVNLPILNNDERAEVGKTYKHHGNAAAVELGHRLISGDHKEIRVSGWKKFIDKNPSTWMYCMRGGQRSNIAQDWLDDIGVKVPIVTGGYKALRQTSLETLDSVKDDKKRWIVLGGRTGTGKTVILNQLESSIDLEHHAEHRGSAFGGFLSNQPTPIDFENRLAIDYLRHNHQTLILEDESRTIGKVAIPNAWFHRMQNSEMVFIKISLEERIQNIIDDYILTPLGDGISKTDLLLSLRSSLMKIQKRLGGDNFREIRTKMDHAFLDQKNFRHEAWIKQLLNVYYDPLYDYQIKSKVNRCIYQSDTKGVTEFLSGLEPA</sequence>
<dbReference type="AlphaFoldDB" id="A0A381X2P2"/>
<dbReference type="SUPFAM" id="SSF52540">
    <property type="entry name" value="P-loop containing nucleoside triphosphate hydrolases"/>
    <property type="match status" value="1"/>
</dbReference>
<dbReference type="SMART" id="SM00450">
    <property type="entry name" value="RHOD"/>
    <property type="match status" value="1"/>
</dbReference>
<dbReference type="InterPro" id="IPR027417">
    <property type="entry name" value="P-loop_NTPase"/>
</dbReference>
<dbReference type="GO" id="GO:0043828">
    <property type="term" value="F:tRNA 2-selenouridine synthase activity"/>
    <property type="evidence" value="ECO:0007669"/>
    <property type="project" value="InterPro"/>
</dbReference>
<gene>
    <name evidence="3" type="ORF">METZ01_LOCUS111900</name>
</gene>
<evidence type="ECO:0000259" key="2">
    <source>
        <dbReference type="PROSITE" id="PS50206"/>
    </source>
</evidence>
<dbReference type="InterPro" id="IPR036873">
    <property type="entry name" value="Rhodanese-like_dom_sf"/>
</dbReference>
<organism evidence="3">
    <name type="scientific">marine metagenome</name>
    <dbReference type="NCBI Taxonomy" id="408172"/>
    <lineage>
        <taxon>unclassified sequences</taxon>
        <taxon>metagenomes</taxon>
        <taxon>ecological metagenomes</taxon>
    </lineage>
</organism>
<dbReference type="EMBL" id="UINC01013710">
    <property type="protein sequence ID" value="SVA59046.1"/>
    <property type="molecule type" value="Genomic_DNA"/>
</dbReference>
<protein>
    <recommendedName>
        <fullName evidence="2">Rhodanese domain-containing protein</fullName>
    </recommendedName>
</protein>
<dbReference type="InterPro" id="IPR017582">
    <property type="entry name" value="SelU"/>
</dbReference>
<feature type="domain" description="Rhodanese" evidence="2">
    <location>
        <begin position="8"/>
        <end position="131"/>
    </location>
</feature>
<dbReference type="Pfam" id="PF00581">
    <property type="entry name" value="Rhodanese"/>
    <property type="match status" value="1"/>
</dbReference>
<name>A0A381X2P2_9ZZZZ</name>
<proteinExistence type="predicted"/>
<dbReference type="GO" id="GO:0002098">
    <property type="term" value="P:tRNA wobble uridine modification"/>
    <property type="evidence" value="ECO:0007669"/>
    <property type="project" value="InterPro"/>
</dbReference>
<dbReference type="Gene3D" id="3.40.250.10">
    <property type="entry name" value="Rhodanese-like domain"/>
    <property type="match status" value="1"/>
</dbReference>
<dbReference type="NCBIfam" id="NF008751">
    <property type="entry name" value="PRK11784.1-3"/>
    <property type="match status" value="1"/>
</dbReference>
<evidence type="ECO:0000313" key="3">
    <source>
        <dbReference type="EMBL" id="SVA59046.1"/>
    </source>
</evidence>
<evidence type="ECO:0000256" key="1">
    <source>
        <dbReference type="ARBA" id="ARBA00023266"/>
    </source>
</evidence>
<reference evidence="3" key="1">
    <citation type="submission" date="2018-05" db="EMBL/GenBank/DDBJ databases">
        <authorList>
            <person name="Lanie J.A."/>
            <person name="Ng W.-L."/>
            <person name="Kazmierczak K.M."/>
            <person name="Andrzejewski T.M."/>
            <person name="Davidsen T.M."/>
            <person name="Wayne K.J."/>
            <person name="Tettelin H."/>
            <person name="Glass J.I."/>
            <person name="Rusch D."/>
            <person name="Podicherti R."/>
            <person name="Tsui H.-C.T."/>
            <person name="Winkler M.E."/>
        </authorList>
    </citation>
    <scope>NUCLEOTIDE SEQUENCE</scope>
</reference>